<dbReference type="Proteomes" id="UP001378592">
    <property type="component" value="Unassembled WGS sequence"/>
</dbReference>
<evidence type="ECO:0000259" key="15">
    <source>
        <dbReference type="Pfam" id="PF00520"/>
    </source>
</evidence>
<keyword evidence="11" id="KW-0407">Ion channel</keyword>
<feature type="compositionally biased region" description="Basic and acidic residues" evidence="13">
    <location>
        <begin position="53"/>
        <end position="63"/>
    </location>
</feature>
<feature type="transmembrane region" description="Helical" evidence="14">
    <location>
        <begin position="820"/>
        <end position="842"/>
    </location>
</feature>
<evidence type="ECO:0000256" key="1">
    <source>
        <dbReference type="ARBA" id="ARBA00004141"/>
    </source>
</evidence>
<comment type="caution">
    <text evidence="16">The sequence shown here is derived from an EMBL/GenBank/DDBJ whole genome shotgun (WGS) entry which is preliminary data.</text>
</comment>
<dbReference type="SMART" id="SM00248">
    <property type="entry name" value="ANK"/>
    <property type="match status" value="9"/>
</dbReference>
<evidence type="ECO:0000256" key="6">
    <source>
        <dbReference type="ARBA" id="ARBA00022989"/>
    </source>
</evidence>
<feature type="transmembrane region" description="Helical" evidence="14">
    <location>
        <begin position="692"/>
        <end position="713"/>
    </location>
</feature>
<dbReference type="Pfam" id="PF00520">
    <property type="entry name" value="Ion_trans"/>
    <property type="match status" value="1"/>
</dbReference>
<keyword evidence="6 14" id="KW-1133">Transmembrane helix</keyword>
<evidence type="ECO:0000256" key="10">
    <source>
        <dbReference type="ARBA" id="ARBA00023180"/>
    </source>
</evidence>
<feature type="repeat" description="ANK" evidence="12">
    <location>
        <begin position="170"/>
        <end position="198"/>
    </location>
</feature>
<feature type="domain" description="Ion transport" evidence="15">
    <location>
        <begin position="658"/>
        <end position="852"/>
    </location>
</feature>
<feature type="transmembrane region" description="Helical" evidence="14">
    <location>
        <begin position="538"/>
        <end position="557"/>
    </location>
</feature>
<dbReference type="AlphaFoldDB" id="A0AAN9VV02"/>
<dbReference type="PROSITE" id="PS50088">
    <property type="entry name" value="ANK_REPEAT"/>
    <property type="match status" value="5"/>
</dbReference>
<dbReference type="PROSITE" id="PS50297">
    <property type="entry name" value="ANK_REP_REGION"/>
    <property type="match status" value="4"/>
</dbReference>
<feature type="transmembrane region" description="Helical" evidence="14">
    <location>
        <begin position="760"/>
        <end position="781"/>
    </location>
</feature>
<reference evidence="16 17" key="1">
    <citation type="submission" date="2024-03" db="EMBL/GenBank/DDBJ databases">
        <title>The genome assembly and annotation of the cricket Gryllus longicercus Weissman &amp; Gray.</title>
        <authorList>
            <person name="Szrajer S."/>
            <person name="Gray D."/>
            <person name="Ylla G."/>
        </authorList>
    </citation>
    <scope>NUCLEOTIDE SEQUENCE [LARGE SCALE GENOMIC DNA]</scope>
    <source>
        <strain evidence="16">DAG 2021-001</strain>
        <tissue evidence="16">Whole body minus gut</tissue>
    </source>
</reference>
<keyword evidence="2" id="KW-0813">Transport</keyword>
<feature type="transmembrane region" description="Helical" evidence="14">
    <location>
        <begin position="720"/>
        <end position="740"/>
    </location>
</feature>
<gene>
    <name evidence="16" type="ORF">R5R35_012872</name>
</gene>
<dbReference type="Pfam" id="PF12796">
    <property type="entry name" value="Ank_2"/>
    <property type="match status" value="3"/>
</dbReference>
<dbReference type="InterPro" id="IPR002110">
    <property type="entry name" value="Ankyrin_rpt"/>
</dbReference>
<evidence type="ECO:0000256" key="14">
    <source>
        <dbReference type="SAM" id="Phobius"/>
    </source>
</evidence>
<dbReference type="SUPFAM" id="SSF48403">
    <property type="entry name" value="Ankyrin repeat"/>
    <property type="match status" value="1"/>
</dbReference>
<evidence type="ECO:0000256" key="9">
    <source>
        <dbReference type="ARBA" id="ARBA00023136"/>
    </source>
</evidence>
<keyword evidence="10" id="KW-0325">Glycoprotein</keyword>
<organism evidence="16 17">
    <name type="scientific">Gryllus longicercus</name>
    <dbReference type="NCBI Taxonomy" id="2509291"/>
    <lineage>
        <taxon>Eukaryota</taxon>
        <taxon>Metazoa</taxon>
        <taxon>Ecdysozoa</taxon>
        <taxon>Arthropoda</taxon>
        <taxon>Hexapoda</taxon>
        <taxon>Insecta</taxon>
        <taxon>Pterygota</taxon>
        <taxon>Neoptera</taxon>
        <taxon>Polyneoptera</taxon>
        <taxon>Orthoptera</taxon>
        <taxon>Ensifera</taxon>
        <taxon>Gryllidea</taxon>
        <taxon>Grylloidea</taxon>
        <taxon>Gryllidae</taxon>
        <taxon>Gryllinae</taxon>
        <taxon>Gryllus</taxon>
    </lineage>
</organism>
<evidence type="ECO:0000313" key="17">
    <source>
        <dbReference type="Proteomes" id="UP001378592"/>
    </source>
</evidence>
<keyword evidence="7 12" id="KW-0040">ANK repeat</keyword>
<feature type="repeat" description="ANK" evidence="12">
    <location>
        <begin position="294"/>
        <end position="319"/>
    </location>
</feature>
<evidence type="ECO:0000256" key="5">
    <source>
        <dbReference type="ARBA" id="ARBA00022737"/>
    </source>
</evidence>
<feature type="repeat" description="ANK" evidence="12">
    <location>
        <begin position="396"/>
        <end position="428"/>
    </location>
</feature>
<dbReference type="InterPro" id="IPR005821">
    <property type="entry name" value="Ion_trans_dom"/>
</dbReference>
<dbReference type="GO" id="GO:0005216">
    <property type="term" value="F:monoatomic ion channel activity"/>
    <property type="evidence" value="ECO:0007669"/>
    <property type="project" value="InterPro"/>
</dbReference>
<dbReference type="PANTHER" id="PTHR47143:SF1">
    <property type="entry name" value="ION_TRANS DOMAIN-CONTAINING PROTEIN"/>
    <property type="match status" value="1"/>
</dbReference>
<comment type="subcellular location">
    <subcellularLocation>
        <location evidence="1">Membrane</location>
        <topology evidence="1">Multi-pass membrane protein</topology>
    </subcellularLocation>
</comment>
<feature type="transmembrane region" description="Helical" evidence="14">
    <location>
        <begin position="651"/>
        <end position="672"/>
    </location>
</feature>
<protein>
    <recommendedName>
        <fullName evidence="15">Ion transport domain-containing protein</fullName>
    </recommendedName>
</protein>
<name>A0AAN9VV02_9ORTH</name>
<keyword evidence="9 14" id="KW-0472">Membrane</keyword>
<evidence type="ECO:0000313" key="16">
    <source>
        <dbReference type="EMBL" id="KAK7869306.1"/>
    </source>
</evidence>
<evidence type="ECO:0000256" key="3">
    <source>
        <dbReference type="ARBA" id="ARBA00022606"/>
    </source>
</evidence>
<dbReference type="InterPro" id="IPR036770">
    <property type="entry name" value="Ankyrin_rpt-contain_sf"/>
</dbReference>
<evidence type="ECO:0000256" key="12">
    <source>
        <dbReference type="PROSITE-ProRule" id="PRU00023"/>
    </source>
</evidence>
<proteinExistence type="predicted"/>
<keyword evidence="17" id="KW-1185">Reference proteome</keyword>
<accession>A0AAN9VV02</accession>
<evidence type="ECO:0000256" key="7">
    <source>
        <dbReference type="ARBA" id="ARBA00023043"/>
    </source>
</evidence>
<evidence type="ECO:0000256" key="8">
    <source>
        <dbReference type="ARBA" id="ARBA00023065"/>
    </source>
</evidence>
<dbReference type="PANTHER" id="PTHR47143">
    <property type="entry name" value="TRANSIENT RECEPTOR POTENTIAL CATION CHANNEL PROTEIN PAINLESS"/>
    <property type="match status" value="1"/>
</dbReference>
<dbReference type="InterPro" id="IPR052076">
    <property type="entry name" value="TRP_cation_channel"/>
</dbReference>
<sequence>MFRRVRELLRTGSVPVTRSCEMAKPRASVQRFSLTEDPTAGAAAAAGAGRAGRGRERGRERDGAVVRVDSWSRPAAGVPSGAASREAVARAVAEALAAAGHDGAEVLDAVEGVEAADAAAAAALATALAPAARDVALAWAAYLGRREVVTALLAAGADPAFAPGGRCLGALHYAALGGHARLCELLLAAGADAQQERAGHTPLQLAVLGRSADAVAALAARGAHHDDCYAALLLAVRADVPDCLEELLSYCDAGRVVDADSYGPLHVAADAGHARCLRLLLAAPGVRAEARARRGETALHLAARGGFRACVEALVAHGAVDAGARNARGQTPLHLAAQARSAGCVRALLDAPNACPVDARDDDDRTPLHYLRALQSPEITQLLIERLADVNARDRYEYTPLHVAANNELTASARALLLAGADVTARTRAGVSALASVVRKVPGALKALHQRLDAAVSIHDASTTMLDSAFVNDTHAVQDDVVVSLNFKPLLQFSSPGEIDYLKAFVDEGHKDILKHPLCRAFLHFKWKKVRKFYVVKLLFYLLFVSVLTTCVLSSNARHFRECKSSNETEIKTEDFYRRSSIAFWNVLHHVNETKLLNSSRSTAEINTHPQSESKNTEYDAKNYSNTTDFKGSVRIQNDSKGLNKSDTLRYDLMVILSLLATIEAVRAVYSISGYASWIEYCWHLDNVLEWFVELSVIVWIVMEALGTCVSSCKCIQDHVGVVALILAYFMLTRTVGHLPQFQAYVSMYMSVLRLFLKALAAYIFLLLGFVFAFCAAFPGIDTFANPATGIVRVTSMMAGDILYEDTFKENIKLQITSHILFMSFVLFVTIVLMNLLVGLAVHDIQGLQSTAELVQLEQQTRLVAQVERALLCERAPRLLRRWLCVSPGRYRKVFLVRPLSRSERRLPSPLLAVLYALARQPARSGVARKLPAAAGGSAAECAVVLAAVERLAAEVAALRRGLEDAKLLVRSHSDCWDGEDHF</sequence>
<dbReference type="GO" id="GO:0034703">
    <property type="term" value="C:cation channel complex"/>
    <property type="evidence" value="ECO:0007669"/>
    <property type="project" value="UniProtKB-ARBA"/>
</dbReference>
<dbReference type="EMBL" id="JAZDUA010000076">
    <property type="protein sequence ID" value="KAK7869306.1"/>
    <property type="molecule type" value="Genomic_DNA"/>
</dbReference>
<evidence type="ECO:0000256" key="2">
    <source>
        <dbReference type="ARBA" id="ARBA00022448"/>
    </source>
</evidence>
<evidence type="ECO:0000256" key="11">
    <source>
        <dbReference type="ARBA" id="ARBA00023303"/>
    </source>
</evidence>
<feature type="region of interest" description="Disordered" evidence="13">
    <location>
        <begin position="40"/>
        <end position="63"/>
    </location>
</feature>
<feature type="repeat" description="ANK" evidence="12">
    <location>
        <begin position="328"/>
        <end position="350"/>
    </location>
</feature>
<feature type="repeat" description="ANK" evidence="12">
    <location>
        <begin position="363"/>
        <end position="395"/>
    </location>
</feature>
<keyword evidence="5" id="KW-0677">Repeat</keyword>
<keyword evidence="3" id="KW-0716">Sensory transduction</keyword>
<dbReference type="Gene3D" id="1.25.40.20">
    <property type="entry name" value="Ankyrin repeat-containing domain"/>
    <property type="match status" value="3"/>
</dbReference>
<keyword evidence="8" id="KW-0406">Ion transport</keyword>
<evidence type="ECO:0000256" key="4">
    <source>
        <dbReference type="ARBA" id="ARBA00022692"/>
    </source>
</evidence>
<evidence type="ECO:0000256" key="13">
    <source>
        <dbReference type="SAM" id="MobiDB-lite"/>
    </source>
</evidence>
<keyword evidence="4 14" id="KW-0812">Transmembrane</keyword>